<evidence type="ECO:0000313" key="2">
    <source>
        <dbReference type="Proteomes" id="UP000688137"/>
    </source>
</evidence>
<organism evidence="1 2">
    <name type="scientific">Paramecium primaurelia</name>
    <dbReference type="NCBI Taxonomy" id="5886"/>
    <lineage>
        <taxon>Eukaryota</taxon>
        <taxon>Sar</taxon>
        <taxon>Alveolata</taxon>
        <taxon>Ciliophora</taxon>
        <taxon>Intramacronucleata</taxon>
        <taxon>Oligohymenophorea</taxon>
        <taxon>Peniculida</taxon>
        <taxon>Parameciidae</taxon>
        <taxon>Paramecium</taxon>
    </lineage>
</organism>
<keyword evidence="2" id="KW-1185">Reference proteome</keyword>
<dbReference type="EMBL" id="CAJJDM010000205">
    <property type="protein sequence ID" value="CAD8117339.1"/>
    <property type="molecule type" value="Genomic_DNA"/>
</dbReference>
<dbReference type="AlphaFoldDB" id="A0A8S1QP03"/>
<protein>
    <submittedName>
        <fullName evidence="1">Uncharacterized protein</fullName>
    </submittedName>
</protein>
<dbReference type="Proteomes" id="UP000688137">
    <property type="component" value="Unassembled WGS sequence"/>
</dbReference>
<comment type="caution">
    <text evidence="1">The sequence shown here is derived from an EMBL/GenBank/DDBJ whole genome shotgun (WGS) entry which is preliminary data.</text>
</comment>
<sequence length="70" mass="8364">MEKRNLGLLERIIKKLKTKSLVNKSSLWHVLILPFFKNRSSLLMQAQWFQQKRNHLDQQAFKIDQLNSGQ</sequence>
<accession>A0A8S1QP03</accession>
<proteinExistence type="predicted"/>
<reference evidence="1" key="1">
    <citation type="submission" date="2021-01" db="EMBL/GenBank/DDBJ databases">
        <authorList>
            <consortium name="Genoscope - CEA"/>
            <person name="William W."/>
        </authorList>
    </citation>
    <scope>NUCLEOTIDE SEQUENCE</scope>
</reference>
<name>A0A8S1QP03_PARPR</name>
<gene>
    <name evidence="1" type="ORF">PPRIM_AZ9-3.1.T1960001</name>
</gene>
<evidence type="ECO:0000313" key="1">
    <source>
        <dbReference type="EMBL" id="CAD8117339.1"/>
    </source>
</evidence>